<gene>
    <name evidence="10" type="primary">tmk</name>
    <name evidence="12" type="ORF">H9637_15655</name>
</gene>
<dbReference type="Proteomes" id="UP000627166">
    <property type="component" value="Unassembled WGS sequence"/>
</dbReference>
<accession>A0ABR8YW48</accession>
<dbReference type="InterPro" id="IPR018095">
    <property type="entry name" value="Thymidylate_kin_CS"/>
</dbReference>
<dbReference type="PANTHER" id="PTHR10344">
    <property type="entry name" value="THYMIDYLATE KINASE"/>
    <property type="match status" value="1"/>
</dbReference>
<keyword evidence="4 10" id="KW-0808">Transferase</keyword>
<keyword evidence="6 10" id="KW-0547">Nucleotide-binding</keyword>
<evidence type="ECO:0000256" key="9">
    <source>
        <dbReference type="ARBA" id="ARBA00048743"/>
    </source>
</evidence>
<dbReference type="GO" id="GO:0004798">
    <property type="term" value="F:dTMP kinase activity"/>
    <property type="evidence" value="ECO:0007669"/>
    <property type="project" value="UniProtKB-EC"/>
</dbReference>
<keyword evidence="5 10" id="KW-0545">Nucleotide biosynthesis</keyword>
<evidence type="ECO:0000256" key="10">
    <source>
        <dbReference type="HAMAP-Rule" id="MF_00165"/>
    </source>
</evidence>
<evidence type="ECO:0000256" key="1">
    <source>
        <dbReference type="ARBA" id="ARBA00009776"/>
    </source>
</evidence>
<keyword evidence="8 10" id="KW-0067">ATP-binding</keyword>
<feature type="domain" description="Thymidylate kinase-like" evidence="11">
    <location>
        <begin position="9"/>
        <end position="197"/>
    </location>
</feature>
<feature type="binding site" evidence="10">
    <location>
        <begin position="11"/>
        <end position="18"/>
    </location>
    <ligand>
        <name>ATP</name>
        <dbReference type="ChEBI" id="CHEBI:30616"/>
    </ligand>
</feature>
<comment type="catalytic activity">
    <reaction evidence="9 10">
        <text>dTMP + ATP = dTDP + ADP</text>
        <dbReference type="Rhea" id="RHEA:13517"/>
        <dbReference type="ChEBI" id="CHEBI:30616"/>
        <dbReference type="ChEBI" id="CHEBI:58369"/>
        <dbReference type="ChEBI" id="CHEBI:63528"/>
        <dbReference type="ChEBI" id="CHEBI:456216"/>
        <dbReference type="EC" id="2.7.4.9"/>
    </reaction>
</comment>
<protein>
    <recommendedName>
        <fullName evidence="3 10">Thymidylate kinase</fullName>
        <ecNumber evidence="2 10">2.7.4.9</ecNumber>
    </recommendedName>
    <alternativeName>
        <fullName evidence="10">dTMP kinase</fullName>
    </alternativeName>
</protein>
<proteinExistence type="inferred from homology"/>
<comment type="similarity">
    <text evidence="1 10">Belongs to the thymidylate kinase family.</text>
</comment>
<evidence type="ECO:0000256" key="8">
    <source>
        <dbReference type="ARBA" id="ARBA00022840"/>
    </source>
</evidence>
<dbReference type="PROSITE" id="PS01331">
    <property type="entry name" value="THYMIDYLATE_KINASE"/>
    <property type="match status" value="1"/>
</dbReference>
<organism evidence="12 13">
    <name type="scientific">Clostridium faecium</name>
    <dbReference type="NCBI Taxonomy" id="2762223"/>
    <lineage>
        <taxon>Bacteria</taxon>
        <taxon>Bacillati</taxon>
        <taxon>Bacillota</taxon>
        <taxon>Clostridia</taxon>
        <taxon>Eubacteriales</taxon>
        <taxon>Clostridiaceae</taxon>
        <taxon>Clostridium</taxon>
    </lineage>
</organism>
<dbReference type="SUPFAM" id="SSF52540">
    <property type="entry name" value="P-loop containing nucleoside triphosphate hydrolases"/>
    <property type="match status" value="1"/>
</dbReference>
<evidence type="ECO:0000256" key="5">
    <source>
        <dbReference type="ARBA" id="ARBA00022727"/>
    </source>
</evidence>
<evidence type="ECO:0000256" key="3">
    <source>
        <dbReference type="ARBA" id="ARBA00017144"/>
    </source>
</evidence>
<keyword evidence="7 10" id="KW-0418">Kinase</keyword>
<evidence type="ECO:0000313" key="13">
    <source>
        <dbReference type="Proteomes" id="UP000627166"/>
    </source>
</evidence>
<evidence type="ECO:0000313" key="12">
    <source>
        <dbReference type="EMBL" id="MBD8048450.1"/>
    </source>
</evidence>
<evidence type="ECO:0000256" key="2">
    <source>
        <dbReference type="ARBA" id="ARBA00012980"/>
    </source>
</evidence>
<dbReference type="InterPro" id="IPR027417">
    <property type="entry name" value="P-loop_NTPase"/>
</dbReference>
<dbReference type="Pfam" id="PF02223">
    <property type="entry name" value="Thymidylate_kin"/>
    <property type="match status" value="1"/>
</dbReference>
<reference evidence="12 13" key="1">
    <citation type="submission" date="2020-08" db="EMBL/GenBank/DDBJ databases">
        <title>A Genomic Blueprint of the Chicken Gut Microbiome.</title>
        <authorList>
            <person name="Gilroy R."/>
            <person name="Ravi A."/>
            <person name="Getino M."/>
            <person name="Pursley I."/>
            <person name="Horton D.L."/>
            <person name="Alikhan N.-F."/>
            <person name="Baker D."/>
            <person name="Gharbi K."/>
            <person name="Hall N."/>
            <person name="Watson M."/>
            <person name="Adriaenssens E.M."/>
            <person name="Foster-Nyarko E."/>
            <person name="Jarju S."/>
            <person name="Secka A."/>
            <person name="Antonio M."/>
            <person name="Oren A."/>
            <person name="Chaudhuri R."/>
            <person name="La Ragione R.M."/>
            <person name="Hildebrand F."/>
            <person name="Pallen M.J."/>
        </authorList>
    </citation>
    <scope>NUCLEOTIDE SEQUENCE [LARGE SCALE GENOMIC DNA]</scope>
    <source>
        <strain evidence="12 13">N37</strain>
    </source>
</reference>
<evidence type="ECO:0000259" key="11">
    <source>
        <dbReference type="Pfam" id="PF02223"/>
    </source>
</evidence>
<evidence type="ECO:0000256" key="6">
    <source>
        <dbReference type="ARBA" id="ARBA00022741"/>
    </source>
</evidence>
<dbReference type="PANTHER" id="PTHR10344:SF4">
    <property type="entry name" value="UMP-CMP KINASE 2, MITOCHONDRIAL"/>
    <property type="match status" value="1"/>
</dbReference>
<dbReference type="RefSeq" id="WP_191741400.1">
    <property type="nucleotide sequence ID" value="NZ_JACSQB010000141.1"/>
</dbReference>
<keyword evidence="13" id="KW-1185">Reference proteome</keyword>
<dbReference type="NCBIfam" id="TIGR00041">
    <property type="entry name" value="DTMP_kinase"/>
    <property type="match status" value="1"/>
</dbReference>
<dbReference type="HAMAP" id="MF_00165">
    <property type="entry name" value="Thymidylate_kinase"/>
    <property type="match status" value="1"/>
</dbReference>
<evidence type="ECO:0000256" key="7">
    <source>
        <dbReference type="ARBA" id="ARBA00022777"/>
    </source>
</evidence>
<name>A0ABR8YW48_9CLOT</name>
<dbReference type="InterPro" id="IPR039430">
    <property type="entry name" value="Thymidylate_kin-like_dom"/>
</dbReference>
<sequence length="206" mass="23251">MKKGLLIALEGPDGSGKSTQIKMLCDYLEKKNYEVLLTREPGGTSISEKIRHIILDNSNSEMCDMCEALLYASSRAQLAEEVLKPALERGSIVLSDRFVYSSIVYQGIGRGLGIDRIKYINDAALNGVKPDLTIMINVSYEEGLKRKSNQRDLDRLENSGNDFHRKVYEGYQYIAANMDNIIVIDGNRSLQEVHEDIVNEVEKFIR</sequence>
<dbReference type="EMBL" id="JACSQB010000141">
    <property type="protein sequence ID" value="MBD8048450.1"/>
    <property type="molecule type" value="Genomic_DNA"/>
</dbReference>
<comment type="function">
    <text evidence="10">Phosphorylation of dTMP to form dTDP in both de novo and salvage pathways of dTTP synthesis.</text>
</comment>
<dbReference type="EC" id="2.7.4.9" evidence="2 10"/>
<dbReference type="Gene3D" id="3.40.50.300">
    <property type="entry name" value="P-loop containing nucleotide triphosphate hydrolases"/>
    <property type="match status" value="1"/>
</dbReference>
<evidence type="ECO:0000256" key="4">
    <source>
        <dbReference type="ARBA" id="ARBA00022679"/>
    </source>
</evidence>
<dbReference type="CDD" id="cd01672">
    <property type="entry name" value="TMPK"/>
    <property type="match status" value="1"/>
</dbReference>
<comment type="caution">
    <text evidence="12">The sequence shown here is derived from an EMBL/GenBank/DDBJ whole genome shotgun (WGS) entry which is preliminary data.</text>
</comment>
<dbReference type="InterPro" id="IPR018094">
    <property type="entry name" value="Thymidylate_kinase"/>
</dbReference>